<dbReference type="InterPro" id="IPR036641">
    <property type="entry name" value="HPT_dom_sf"/>
</dbReference>
<dbReference type="AlphaFoldDB" id="A0AAJ2D9G3"/>
<dbReference type="InterPro" id="IPR036097">
    <property type="entry name" value="HisK_dim/P_sf"/>
</dbReference>
<keyword evidence="9" id="KW-0418">Kinase</keyword>
<dbReference type="GO" id="GO:0009927">
    <property type="term" value="F:histidine phosphotransfer kinase activity"/>
    <property type="evidence" value="ECO:0007669"/>
    <property type="project" value="TreeGrafter"/>
</dbReference>
<dbReference type="InterPro" id="IPR003594">
    <property type="entry name" value="HATPase_dom"/>
</dbReference>
<dbReference type="EMBL" id="JAVIGA010000010">
    <property type="protein sequence ID" value="MDQ9127074.1"/>
    <property type="molecule type" value="Genomic_DNA"/>
</dbReference>
<keyword evidence="13 16" id="KW-0472">Membrane</keyword>
<sequence length="1008" mass="112731">MNNAKINFIFMFLAIFSVSTSFKVTAVETLKKQPLTKIETATASFPATKLIKECCLSSYSPSLLNPESYLFRDAKKSEQKIIFNQDEQDWIKSHPIIFYSITNDETPLSFSSTTGTPAGFAAEKLNDLGQRIGVVFQGRLRRTQQELFTDIQQGNSTFIPYIYKMPKDKPDLLSLTIPYNYSLLVIISRKGGPHFESMAALKGKIIALTASPKRVLLEEFKSFPVNMTLQSKTSDALNLLTQGNVDAVIADFTLASYEISHNYQNELVIDGPALPPPSYIPYSIGVAKGQPEFLSIMNKVILGLPTNYFEFKQQYDANSPFPEKSFLWNQNKFLVGATVVFIIILFSLFWIKLLWIQVKKRKSTEIKLLDELSFQRVLFDNLPLAMFVVKADFQIESGNPAFMELLQIPASDADEPTLFILNEHPHFFTQLREIYYQSKDTGKACFKDLSFTTEHETSHLYTWSIPFYNSLGDIVGMLSGWLDISERTRLETALRQAKELADKANRAKSTFLSTISHEIRTPLNVIIGMLELQLHSNELALQQRNELIIANESSQHLLMLIDDLLDLSKIEADKMVLQPQPVCLSEQLGLLERMFSPMAKSKGLDFILEFNGDATDCWLLADPLRLRQILANLLSNAVKFTRQGKITFQCTANRKPDSDSITVTFEVSDTGVGIATSDIPRLFSPFTQIEDTARYAGGTGLGLTISRRLLDMMAGYITLYSELGKGTQLHVCVTFPAVQPVENALPIDAATSVQSLPESPPILIVDDHSANRILLSTQLQQLGANVTTANDGVQALELMANNKFSLIITDVAMPIMSGMTLAEKIRQREVIRGETRVPIVGLTAFVEPEIFGEAIAAGMDLCLRKPIGLAKWAEILPQFCLSPLNPSTELSLEQGLQQRLLEALANQQSAVAIFLQSLWQSTLADRLEAQLHQQNGDWLLLSETIHRLKGPFSFIHQDDIVSICNQLDALCRENAPNPDAISQALTFLAQQLDDFKSQLDKLGYLNLE</sequence>
<dbReference type="Proteomes" id="UP001224622">
    <property type="component" value="Unassembled WGS sequence"/>
</dbReference>
<dbReference type="SUPFAM" id="SSF55874">
    <property type="entry name" value="ATPase domain of HSP90 chaperone/DNA topoisomerase II/histidine kinase"/>
    <property type="match status" value="1"/>
</dbReference>
<dbReference type="SUPFAM" id="SSF53850">
    <property type="entry name" value="Periplasmic binding protein-like II"/>
    <property type="match status" value="1"/>
</dbReference>
<dbReference type="Gene3D" id="1.20.120.160">
    <property type="entry name" value="HPT domain"/>
    <property type="match status" value="1"/>
</dbReference>
<dbReference type="PROSITE" id="PS50110">
    <property type="entry name" value="RESPONSE_REGULATORY"/>
    <property type="match status" value="1"/>
</dbReference>
<dbReference type="InterPro" id="IPR000014">
    <property type="entry name" value="PAS"/>
</dbReference>
<feature type="domain" description="Response regulatory" evidence="19">
    <location>
        <begin position="761"/>
        <end position="880"/>
    </location>
</feature>
<keyword evidence="8 16" id="KW-0812">Transmembrane</keyword>
<comment type="catalytic activity">
    <reaction evidence="1">
        <text>ATP + protein L-histidine = ADP + protein N-phospho-L-histidine.</text>
        <dbReference type="EC" id="2.7.13.3"/>
    </reaction>
</comment>
<dbReference type="RefSeq" id="WP_309047425.1">
    <property type="nucleotide sequence ID" value="NZ_JAVIGA010000010.1"/>
</dbReference>
<evidence type="ECO:0000259" key="20">
    <source>
        <dbReference type="PROSITE" id="PS50894"/>
    </source>
</evidence>
<feature type="domain" description="HPt" evidence="20">
    <location>
        <begin position="907"/>
        <end position="1002"/>
    </location>
</feature>
<dbReference type="SMART" id="SM00388">
    <property type="entry name" value="HisKA"/>
    <property type="match status" value="1"/>
</dbReference>
<dbReference type="CDD" id="cd00130">
    <property type="entry name" value="PAS"/>
    <property type="match status" value="1"/>
</dbReference>
<dbReference type="SUPFAM" id="SSF55785">
    <property type="entry name" value="PYP-like sensor domain (PAS domain)"/>
    <property type="match status" value="1"/>
</dbReference>
<evidence type="ECO:0000256" key="2">
    <source>
        <dbReference type="ARBA" id="ARBA00004429"/>
    </source>
</evidence>
<dbReference type="PRINTS" id="PR00344">
    <property type="entry name" value="BCTRLSENSOR"/>
</dbReference>
<evidence type="ECO:0000256" key="15">
    <source>
        <dbReference type="PROSITE-ProRule" id="PRU00169"/>
    </source>
</evidence>
<dbReference type="InterPro" id="IPR035965">
    <property type="entry name" value="PAS-like_dom_sf"/>
</dbReference>
<evidence type="ECO:0000313" key="22">
    <source>
        <dbReference type="Proteomes" id="UP001224622"/>
    </source>
</evidence>
<dbReference type="Pfam" id="PF13188">
    <property type="entry name" value="PAS_8"/>
    <property type="match status" value="1"/>
</dbReference>
<dbReference type="InterPro" id="IPR004358">
    <property type="entry name" value="Sig_transdc_His_kin-like_C"/>
</dbReference>
<dbReference type="Gene3D" id="1.10.287.130">
    <property type="match status" value="1"/>
</dbReference>
<dbReference type="PANTHER" id="PTHR43047:SF72">
    <property type="entry name" value="OSMOSENSING HISTIDINE PROTEIN KINASE SLN1"/>
    <property type="match status" value="1"/>
</dbReference>
<name>A0AAJ2D9G3_SERFO</name>
<dbReference type="InterPro" id="IPR003661">
    <property type="entry name" value="HisK_dim/P_dom"/>
</dbReference>
<evidence type="ECO:0000256" key="1">
    <source>
        <dbReference type="ARBA" id="ARBA00000085"/>
    </source>
</evidence>
<feature type="chain" id="PRO_5042558554" description="histidine kinase" evidence="17">
    <location>
        <begin position="27"/>
        <end position="1008"/>
    </location>
</feature>
<dbReference type="InterPro" id="IPR008207">
    <property type="entry name" value="Sig_transdc_His_kin_Hpt_dom"/>
</dbReference>
<dbReference type="SMART" id="SM00387">
    <property type="entry name" value="HATPase_c"/>
    <property type="match status" value="1"/>
</dbReference>
<comment type="caution">
    <text evidence="21">The sequence shown here is derived from an EMBL/GenBank/DDBJ whole genome shotgun (WGS) entry which is preliminary data.</text>
</comment>
<dbReference type="SMART" id="SM00448">
    <property type="entry name" value="REC"/>
    <property type="match status" value="1"/>
</dbReference>
<dbReference type="PROSITE" id="PS50894">
    <property type="entry name" value="HPT"/>
    <property type="match status" value="1"/>
</dbReference>
<dbReference type="Pfam" id="PF00497">
    <property type="entry name" value="SBP_bac_3"/>
    <property type="match status" value="1"/>
</dbReference>
<keyword evidence="7" id="KW-0808">Transferase</keyword>
<evidence type="ECO:0000256" key="14">
    <source>
        <dbReference type="PROSITE-ProRule" id="PRU00110"/>
    </source>
</evidence>
<dbReference type="GO" id="GO:0005886">
    <property type="term" value="C:plasma membrane"/>
    <property type="evidence" value="ECO:0007669"/>
    <property type="project" value="UniProtKB-SubCell"/>
</dbReference>
<dbReference type="SMART" id="SM00062">
    <property type="entry name" value="PBPb"/>
    <property type="match status" value="1"/>
</dbReference>
<evidence type="ECO:0000256" key="7">
    <source>
        <dbReference type="ARBA" id="ARBA00022679"/>
    </source>
</evidence>
<evidence type="ECO:0000313" key="21">
    <source>
        <dbReference type="EMBL" id="MDQ9127074.1"/>
    </source>
</evidence>
<evidence type="ECO:0000256" key="4">
    <source>
        <dbReference type="ARBA" id="ARBA00022475"/>
    </source>
</evidence>
<evidence type="ECO:0000256" key="17">
    <source>
        <dbReference type="SAM" id="SignalP"/>
    </source>
</evidence>
<dbReference type="PROSITE" id="PS50109">
    <property type="entry name" value="HIS_KIN"/>
    <property type="match status" value="1"/>
</dbReference>
<reference evidence="21" key="1">
    <citation type="submission" date="2023-08" db="EMBL/GenBank/DDBJ databases">
        <title>The Comparative Genomic Analysis of Yersiniaceae from Polar Regions.</title>
        <authorList>
            <person name="Goncharov A."/>
            <person name="Aslanov B."/>
            <person name="Kolodzhieva V."/>
            <person name="Azarov D."/>
            <person name="Mochov A."/>
            <person name="Lebedeva E."/>
        </authorList>
    </citation>
    <scope>NUCLEOTIDE SEQUENCE</scope>
    <source>
        <strain evidence="21">Vf</strain>
    </source>
</reference>
<feature type="domain" description="Histidine kinase" evidence="18">
    <location>
        <begin position="514"/>
        <end position="737"/>
    </location>
</feature>
<dbReference type="FunFam" id="3.30.565.10:FF:000010">
    <property type="entry name" value="Sensor histidine kinase RcsC"/>
    <property type="match status" value="1"/>
</dbReference>
<dbReference type="Pfam" id="PF00512">
    <property type="entry name" value="HisKA"/>
    <property type="match status" value="1"/>
</dbReference>
<evidence type="ECO:0000256" key="13">
    <source>
        <dbReference type="ARBA" id="ARBA00023136"/>
    </source>
</evidence>
<protein>
    <recommendedName>
        <fullName evidence="3">histidine kinase</fullName>
        <ecNumber evidence="3">2.7.13.3</ecNumber>
    </recommendedName>
</protein>
<dbReference type="CDD" id="cd00082">
    <property type="entry name" value="HisKA"/>
    <property type="match status" value="1"/>
</dbReference>
<evidence type="ECO:0000256" key="11">
    <source>
        <dbReference type="ARBA" id="ARBA00022989"/>
    </source>
</evidence>
<dbReference type="Pfam" id="PF00072">
    <property type="entry name" value="Response_reg"/>
    <property type="match status" value="1"/>
</dbReference>
<dbReference type="InterPro" id="IPR001789">
    <property type="entry name" value="Sig_transdc_resp-reg_receiver"/>
</dbReference>
<feature type="modified residue" description="4-aspartylphosphate" evidence="15">
    <location>
        <position position="810"/>
    </location>
</feature>
<feature type="modified residue" description="Phosphohistidine" evidence="14">
    <location>
        <position position="946"/>
    </location>
</feature>
<dbReference type="CDD" id="cd17546">
    <property type="entry name" value="REC_hyHK_CKI1_RcsC-like"/>
    <property type="match status" value="1"/>
</dbReference>
<organism evidence="21 22">
    <name type="scientific">Serratia fonticola</name>
    <dbReference type="NCBI Taxonomy" id="47917"/>
    <lineage>
        <taxon>Bacteria</taxon>
        <taxon>Pseudomonadati</taxon>
        <taxon>Pseudomonadota</taxon>
        <taxon>Gammaproteobacteria</taxon>
        <taxon>Enterobacterales</taxon>
        <taxon>Yersiniaceae</taxon>
        <taxon>Serratia</taxon>
    </lineage>
</organism>
<dbReference type="EC" id="2.7.13.3" evidence="3"/>
<dbReference type="SUPFAM" id="SSF52172">
    <property type="entry name" value="CheY-like"/>
    <property type="match status" value="1"/>
</dbReference>
<keyword evidence="10" id="KW-0067">ATP-binding</keyword>
<dbReference type="Gene3D" id="3.40.190.10">
    <property type="entry name" value="Periplasmic binding protein-like II"/>
    <property type="match status" value="2"/>
</dbReference>
<evidence type="ECO:0000256" key="8">
    <source>
        <dbReference type="ARBA" id="ARBA00022692"/>
    </source>
</evidence>
<keyword evidence="11 16" id="KW-1133">Transmembrane helix</keyword>
<keyword evidence="17" id="KW-0732">Signal</keyword>
<dbReference type="PANTHER" id="PTHR43047">
    <property type="entry name" value="TWO-COMPONENT HISTIDINE PROTEIN KINASE"/>
    <property type="match status" value="1"/>
</dbReference>
<dbReference type="Gene3D" id="3.40.50.2300">
    <property type="match status" value="1"/>
</dbReference>
<dbReference type="GO" id="GO:0000155">
    <property type="term" value="F:phosphorelay sensor kinase activity"/>
    <property type="evidence" value="ECO:0007669"/>
    <property type="project" value="InterPro"/>
</dbReference>
<dbReference type="CDD" id="cd16922">
    <property type="entry name" value="HATPase_EvgS-ArcB-TorS-like"/>
    <property type="match status" value="1"/>
</dbReference>
<keyword evidence="6 15" id="KW-0597">Phosphoprotein</keyword>
<feature type="signal peptide" evidence="17">
    <location>
        <begin position="1"/>
        <end position="26"/>
    </location>
</feature>
<evidence type="ECO:0000256" key="6">
    <source>
        <dbReference type="ARBA" id="ARBA00022553"/>
    </source>
</evidence>
<dbReference type="Pfam" id="PF02518">
    <property type="entry name" value="HATPase_c"/>
    <property type="match status" value="1"/>
</dbReference>
<gene>
    <name evidence="21" type="ORF">RDT67_11590</name>
</gene>
<keyword evidence="4" id="KW-1003">Cell membrane</keyword>
<evidence type="ECO:0000259" key="18">
    <source>
        <dbReference type="PROSITE" id="PS50109"/>
    </source>
</evidence>
<keyword evidence="12" id="KW-0902">Two-component regulatory system</keyword>
<dbReference type="SUPFAM" id="SSF47226">
    <property type="entry name" value="Histidine-containing phosphotransfer domain, HPT domain"/>
    <property type="match status" value="1"/>
</dbReference>
<keyword evidence="5" id="KW-0997">Cell inner membrane</keyword>
<accession>A0AAJ2D9G3</accession>
<evidence type="ECO:0000256" key="10">
    <source>
        <dbReference type="ARBA" id="ARBA00022840"/>
    </source>
</evidence>
<evidence type="ECO:0000256" key="9">
    <source>
        <dbReference type="ARBA" id="ARBA00022777"/>
    </source>
</evidence>
<keyword evidence="10" id="KW-0547">Nucleotide-binding</keyword>
<evidence type="ECO:0000256" key="12">
    <source>
        <dbReference type="ARBA" id="ARBA00023012"/>
    </source>
</evidence>
<dbReference type="Gene3D" id="3.30.450.20">
    <property type="entry name" value="PAS domain"/>
    <property type="match status" value="1"/>
</dbReference>
<evidence type="ECO:0000256" key="3">
    <source>
        <dbReference type="ARBA" id="ARBA00012438"/>
    </source>
</evidence>
<comment type="subcellular location">
    <subcellularLocation>
        <location evidence="2">Cell inner membrane</location>
        <topology evidence="2">Multi-pass membrane protein</topology>
    </subcellularLocation>
</comment>
<dbReference type="InterPro" id="IPR011006">
    <property type="entry name" value="CheY-like_superfamily"/>
</dbReference>
<dbReference type="SUPFAM" id="SSF47384">
    <property type="entry name" value="Homodimeric domain of signal transducing histidine kinase"/>
    <property type="match status" value="1"/>
</dbReference>
<dbReference type="InterPro" id="IPR001638">
    <property type="entry name" value="Solute-binding_3/MltF_N"/>
</dbReference>
<dbReference type="InterPro" id="IPR036890">
    <property type="entry name" value="HATPase_C_sf"/>
</dbReference>
<feature type="transmembrane region" description="Helical" evidence="16">
    <location>
        <begin position="333"/>
        <end position="355"/>
    </location>
</feature>
<evidence type="ECO:0000259" key="19">
    <source>
        <dbReference type="PROSITE" id="PS50110"/>
    </source>
</evidence>
<evidence type="ECO:0000256" key="5">
    <source>
        <dbReference type="ARBA" id="ARBA00022519"/>
    </source>
</evidence>
<dbReference type="InterPro" id="IPR005467">
    <property type="entry name" value="His_kinase_dom"/>
</dbReference>
<evidence type="ECO:0000256" key="16">
    <source>
        <dbReference type="SAM" id="Phobius"/>
    </source>
</evidence>
<dbReference type="Gene3D" id="3.30.565.10">
    <property type="entry name" value="Histidine kinase-like ATPase, C-terminal domain"/>
    <property type="match status" value="1"/>
</dbReference>
<proteinExistence type="predicted"/>